<dbReference type="Proteomes" id="UP000603141">
    <property type="component" value="Unassembled WGS sequence"/>
</dbReference>
<evidence type="ECO:0000313" key="2">
    <source>
        <dbReference type="EMBL" id="MBK1881289.1"/>
    </source>
</evidence>
<reference evidence="2" key="1">
    <citation type="submission" date="2021-01" db="EMBL/GenBank/DDBJ databases">
        <title>Modified the classification status of verrucomicrobia.</title>
        <authorList>
            <person name="Feng X."/>
        </authorList>
    </citation>
    <scope>NUCLEOTIDE SEQUENCE</scope>
    <source>
        <strain evidence="2">KCTC 22041</strain>
    </source>
</reference>
<protein>
    <recommendedName>
        <fullName evidence="4">PEP-CTERM protein-sorting domain-containing protein</fullName>
    </recommendedName>
</protein>
<accession>A0A934S8G3</accession>
<feature type="signal peptide" evidence="1">
    <location>
        <begin position="1"/>
        <end position="18"/>
    </location>
</feature>
<evidence type="ECO:0000256" key="1">
    <source>
        <dbReference type="SAM" id="SignalP"/>
    </source>
</evidence>
<keyword evidence="3" id="KW-1185">Reference proteome</keyword>
<sequence length="270" mass="27702">MRKKLILAVFALPAVSLGQTLIEAPDFYNPDFRARRPGSSGVIALTVNNAVYTQSQSSGDVSWTHGAGGFAEVDTGLAGVELAAYTETTGDQLVFGRELTTSGLASALGPLLTSVVGASVLSTWSSQAVVSNLAIVPDQLYEVHFNVASGDGLPVGLLDTLTFGITNPEISGGGGSSAELLDLLGLLSIGTSASDSDYTFQFTSSQALDSLTFSFDATSLVSLGLLGTASGNQDVLTFSGFEVVAVPEPGTISLAAVGALLLLKRSRSRC</sequence>
<gene>
    <name evidence="2" type="ORF">JIN85_02615</name>
</gene>
<dbReference type="EMBL" id="JAENIJ010000003">
    <property type="protein sequence ID" value="MBK1881289.1"/>
    <property type="molecule type" value="Genomic_DNA"/>
</dbReference>
<comment type="caution">
    <text evidence="2">The sequence shown here is derived from an EMBL/GenBank/DDBJ whole genome shotgun (WGS) entry which is preliminary data.</text>
</comment>
<evidence type="ECO:0000313" key="3">
    <source>
        <dbReference type="Proteomes" id="UP000603141"/>
    </source>
</evidence>
<dbReference type="AlphaFoldDB" id="A0A934S8G3"/>
<evidence type="ECO:0008006" key="4">
    <source>
        <dbReference type="Google" id="ProtNLM"/>
    </source>
</evidence>
<name>A0A934S8G3_9BACT</name>
<feature type="chain" id="PRO_5037137884" description="PEP-CTERM protein-sorting domain-containing protein" evidence="1">
    <location>
        <begin position="19"/>
        <end position="270"/>
    </location>
</feature>
<organism evidence="2 3">
    <name type="scientific">Luteolibacter pohnpeiensis</name>
    <dbReference type="NCBI Taxonomy" id="454153"/>
    <lineage>
        <taxon>Bacteria</taxon>
        <taxon>Pseudomonadati</taxon>
        <taxon>Verrucomicrobiota</taxon>
        <taxon>Verrucomicrobiia</taxon>
        <taxon>Verrucomicrobiales</taxon>
        <taxon>Verrucomicrobiaceae</taxon>
        <taxon>Luteolibacter</taxon>
    </lineage>
</organism>
<dbReference type="RefSeq" id="WP_200267349.1">
    <property type="nucleotide sequence ID" value="NZ_JAENIJ010000003.1"/>
</dbReference>
<proteinExistence type="predicted"/>
<keyword evidence="1" id="KW-0732">Signal</keyword>